<keyword evidence="3" id="KW-0732">Signal</keyword>
<evidence type="ECO:0000256" key="1">
    <source>
        <dbReference type="ARBA" id="ARBA00009820"/>
    </source>
</evidence>
<dbReference type="InterPro" id="IPR011042">
    <property type="entry name" value="6-blade_b-propeller_TolB-like"/>
</dbReference>
<protein>
    <submittedName>
        <fullName evidence="4">Uncharacterized protein</fullName>
    </submittedName>
</protein>
<evidence type="ECO:0000313" key="5">
    <source>
        <dbReference type="Proteomes" id="UP001370348"/>
    </source>
</evidence>
<dbReference type="SUPFAM" id="SSF82171">
    <property type="entry name" value="DPP6 N-terminal domain-like"/>
    <property type="match status" value="1"/>
</dbReference>
<evidence type="ECO:0000313" key="4">
    <source>
        <dbReference type="EMBL" id="WXB15142.1"/>
    </source>
</evidence>
<comment type="similarity">
    <text evidence="1">Belongs to the TolB family.</text>
</comment>
<evidence type="ECO:0000256" key="3">
    <source>
        <dbReference type="SAM" id="SignalP"/>
    </source>
</evidence>
<sequence length="339" mass="36152">MRTILGLLLVATSFACSSSPSSPSPDAPSADAPEATVTSTNPLTAARPDKARLVAISASGGSLQNPCWSPNGDQLVFTRFRKGYNDGNSFVGRISTAGGTPFELTPFNVQSINLPGACWNATLNRIAFGSEASGHEEIFLVDPQGGHRTQVTRVGNRQASEPSISPDGQYIVFESHPIDREDDGQIWRVRTDSTELVQLTAGPNDKQPNWSPSGDRILFQRGLATGSGAENVNWEIYTMSPSGDSLRNVTRSQASDTDAAWSPDGAYIVYSSDEGGLAYANVFVIARDGGRPIRVTTSSGYDGAPSWSADGKSIAFESSERDPERTGTKIYVIDAPALR</sequence>
<evidence type="ECO:0000256" key="2">
    <source>
        <dbReference type="SAM" id="MobiDB-lite"/>
    </source>
</evidence>
<dbReference type="InterPro" id="IPR011659">
    <property type="entry name" value="WD40"/>
</dbReference>
<dbReference type="Pfam" id="PF07676">
    <property type="entry name" value="PD40"/>
    <property type="match status" value="5"/>
</dbReference>
<name>A0ABZ2LW63_9BACT</name>
<dbReference type="EMBL" id="CP089984">
    <property type="protein sequence ID" value="WXB15142.1"/>
    <property type="molecule type" value="Genomic_DNA"/>
</dbReference>
<feature type="region of interest" description="Disordered" evidence="2">
    <location>
        <begin position="17"/>
        <end position="42"/>
    </location>
</feature>
<keyword evidence="5" id="KW-1185">Reference proteome</keyword>
<feature type="signal peptide" evidence="3">
    <location>
        <begin position="1"/>
        <end position="17"/>
    </location>
</feature>
<organism evidence="4 5">
    <name type="scientific">Pendulispora albinea</name>
    <dbReference type="NCBI Taxonomy" id="2741071"/>
    <lineage>
        <taxon>Bacteria</taxon>
        <taxon>Pseudomonadati</taxon>
        <taxon>Myxococcota</taxon>
        <taxon>Myxococcia</taxon>
        <taxon>Myxococcales</taxon>
        <taxon>Sorangiineae</taxon>
        <taxon>Pendulisporaceae</taxon>
        <taxon>Pendulispora</taxon>
    </lineage>
</organism>
<dbReference type="Proteomes" id="UP001370348">
    <property type="component" value="Chromosome"/>
</dbReference>
<dbReference type="PROSITE" id="PS51257">
    <property type="entry name" value="PROKAR_LIPOPROTEIN"/>
    <property type="match status" value="1"/>
</dbReference>
<proteinExistence type="inferred from homology"/>
<accession>A0ABZ2LW63</accession>
<dbReference type="Gene3D" id="2.120.10.30">
    <property type="entry name" value="TolB, C-terminal domain"/>
    <property type="match status" value="2"/>
</dbReference>
<dbReference type="PANTHER" id="PTHR36842:SF1">
    <property type="entry name" value="PROTEIN TOLB"/>
    <property type="match status" value="1"/>
</dbReference>
<dbReference type="RefSeq" id="WP_394824767.1">
    <property type="nucleotide sequence ID" value="NZ_CP089984.1"/>
</dbReference>
<reference evidence="4 5" key="1">
    <citation type="submission" date="2021-12" db="EMBL/GenBank/DDBJ databases">
        <title>Discovery of the Pendulisporaceae a myxobacterial family with distinct sporulation behavior and unique specialized metabolism.</title>
        <authorList>
            <person name="Garcia R."/>
            <person name="Popoff A."/>
            <person name="Bader C.D."/>
            <person name="Loehr J."/>
            <person name="Walesch S."/>
            <person name="Walt C."/>
            <person name="Boldt J."/>
            <person name="Bunk B."/>
            <person name="Haeckl F.J.F.P.J."/>
            <person name="Gunesch A.P."/>
            <person name="Birkelbach J."/>
            <person name="Nuebel U."/>
            <person name="Pietschmann T."/>
            <person name="Bach T."/>
            <person name="Mueller R."/>
        </authorList>
    </citation>
    <scope>NUCLEOTIDE SEQUENCE [LARGE SCALE GENOMIC DNA]</scope>
    <source>
        <strain evidence="4 5">MSr11954</strain>
    </source>
</reference>
<feature type="chain" id="PRO_5045977875" evidence="3">
    <location>
        <begin position="18"/>
        <end position="339"/>
    </location>
</feature>
<dbReference type="PANTHER" id="PTHR36842">
    <property type="entry name" value="PROTEIN TOLB HOMOLOG"/>
    <property type="match status" value="1"/>
</dbReference>
<gene>
    <name evidence="4" type="ORF">LZC94_45905</name>
</gene>